<dbReference type="RefSeq" id="WP_109888338.1">
    <property type="nucleotide sequence ID" value="NZ_CP029550.1"/>
</dbReference>
<protein>
    <recommendedName>
        <fullName evidence="3">STAS/SEC14 domain-containing protein</fullName>
    </recommendedName>
</protein>
<evidence type="ECO:0008006" key="3">
    <source>
        <dbReference type="Google" id="ProtNLM"/>
    </source>
</evidence>
<evidence type="ECO:0000313" key="1">
    <source>
        <dbReference type="EMBL" id="AWN40307.1"/>
    </source>
</evidence>
<reference evidence="2" key="1">
    <citation type="submission" date="2018-05" db="EMBL/GenBank/DDBJ databases">
        <title>Complete Genome Sequence of Methylobacterium sp. 17SD2-17.</title>
        <authorList>
            <person name="Srinivasan S."/>
        </authorList>
    </citation>
    <scope>NUCLEOTIDE SEQUENCE [LARGE SCALE GENOMIC DNA]</scope>
    <source>
        <strain evidence="2">17SD2-17</strain>
    </source>
</reference>
<keyword evidence="2" id="KW-1185">Reference proteome</keyword>
<name>A0A2U8W2L3_9HYPH</name>
<organism evidence="1 2">
    <name type="scientific">Methylobacterium durans</name>
    <dbReference type="NCBI Taxonomy" id="2202825"/>
    <lineage>
        <taxon>Bacteria</taxon>
        <taxon>Pseudomonadati</taxon>
        <taxon>Pseudomonadota</taxon>
        <taxon>Alphaproteobacteria</taxon>
        <taxon>Hyphomicrobiales</taxon>
        <taxon>Methylobacteriaceae</taxon>
        <taxon>Methylobacterium</taxon>
    </lineage>
</organism>
<evidence type="ECO:0000313" key="2">
    <source>
        <dbReference type="Proteomes" id="UP000245926"/>
    </source>
</evidence>
<dbReference type="OrthoDB" id="7865015at2"/>
<accession>A0A2U8W2L3</accession>
<gene>
    <name evidence="1" type="ORF">DK389_06865</name>
</gene>
<dbReference type="KEGG" id="mets:DK389_06865"/>
<sequence length="136" mass="15202">MVRLDDEGVVLTLRFLPPYRSEDERDYLDALTKIGRRGEPFALLALFGGGGRLSQAGERAQALWFKATRDQFERHCVAIALARPGATERMAETFRRLWPMPLTVTDDEAEARRFLAEHVPALRAGPDRHGGAGETP</sequence>
<proteinExistence type="predicted"/>
<dbReference type="EMBL" id="CP029550">
    <property type="protein sequence ID" value="AWN40307.1"/>
    <property type="molecule type" value="Genomic_DNA"/>
</dbReference>
<dbReference type="Proteomes" id="UP000245926">
    <property type="component" value="Chromosome"/>
</dbReference>
<dbReference type="AlphaFoldDB" id="A0A2U8W2L3"/>